<dbReference type="Proteomes" id="UP000325081">
    <property type="component" value="Unassembled WGS sequence"/>
</dbReference>
<gene>
    <name evidence="2" type="ORF">STAS_29167</name>
</gene>
<evidence type="ECO:0000313" key="2">
    <source>
        <dbReference type="EMBL" id="GER51759.1"/>
    </source>
</evidence>
<dbReference type="AlphaFoldDB" id="A0A5A7R2T9"/>
<sequence>MGNEAEVQEGSGTGEKYNEKALALINVEKPNGQNLDRVGSSMDESSLGYAGGKNSNSFQSLETIPEEAKIIQSQLVDVDIQHGPTGASVSERKHTFKRKTKLGKQPVVETMVLDAVLEKTEKLPSTIFKSKRHLQIREAMLGIMTNWFGTGTLKGY</sequence>
<organism evidence="2 3">
    <name type="scientific">Striga asiatica</name>
    <name type="common">Asiatic witchweed</name>
    <name type="synonym">Buchnera asiatica</name>
    <dbReference type="NCBI Taxonomy" id="4170"/>
    <lineage>
        <taxon>Eukaryota</taxon>
        <taxon>Viridiplantae</taxon>
        <taxon>Streptophyta</taxon>
        <taxon>Embryophyta</taxon>
        <taxon>Tracheophyta</taxon>
        <taxon>Spermatophyta</taxon>
        <taxon>Magnoliopsida</taxon>
        <taxon>eudicotyledons</taxon>
        <taxon>Gunneridae</taxon>
        <taxon>Pentapetalae</taxon>
        <taxon>asterids</taxon>
        <taxon>lamiids</taxon>
        <taxon>Lamiales</taxon>
        <taxon>Orobanchaceae</taxon>
        <taxon>Buchnereae</taxon>
        <taxon>Striga</taxon>
    </lineage>
</organism>
<dbReference type="EMBL" id="BKCP01009848">
    <property type="protein sequence ID" value="GER51759.1"/>
    <property type="molecule type" value="Genomic_DNA"/>
</dbReference>
<name>A0A5A7R2T9_STRAF</name>
<feature type="region of interest" description="Disordered" evidence="1">
    <location>
        <begin position="31"/>
        <end position="58"/>
    </location>
</feature>
<keyword evidence="3" id="KW-1185">Reference proteome</keyword>
<reference evidence="3" key="1">
    <citation type="journal article" date="2019" name="Curr. Biol.">
        <title>Genome Sequence of Striga asiatica Provides Insight into the Evolution of Plant Parasitism.</title>
        <authorList>
            <person name="Yoshida S."/>
            <person name="Kim S."/>
            <person name="Wafula E.K."/>
            <person name="Tanskanen J."/>
            <person name="Kim Y.M."/>
            <person name="Honaas L."/>
            <person name="Yang Z."/>
            <person name="Spallek T."/>
            <person name="Conn C.E."/>
            <person name="Ichihashi Y."/>
            <person name="Cheong K."/>
            <person name="Cui S."/>
            <person name="Der J.P."/>
            <person name="Gundlach H."/>
            <person name="Jiao Y."/>
            <person name="Hori C."/>
            <person name="Ishida J.K."/>
            <person name="Kasahara H."/>
            <person name="Kiba T."/>
            <person name="Kim M.S."/>
            <person name="Koo N."/>
            <person name="Laohavisit A."/>
            <person name="Lee Y.H."/>
            <person name="Lumba S."/>
            <person name="McCourt P."/>
            <person name="Mortimer J.C."/>
            <person name="Mutuku J.M."/>
            <person name="Nomura T."/>
            <person name="Sasaki-Sekimoto Y."/>
            <person name="Seto Y."/>
            <person name="Wang Y."/>
            <person name="Wakatake T."/>
            <person name="Sakakibara H."/>
            <person name="Demura T."/>
            <person name="Yamaguchi S."/>
            <person name="Yoneyama K."/>
            <person name="Manabe R.I."/>
            <person name="Nelson D.C."/>
            <person name="Schulman A.H."/>
            <person name="Timko M.P."/>
            <person name="dePamphilis C.W."/>
            <person name="Choi D."/>
            <person name="Shirasu K."/>
        </authorList>
    </citation>
    <scope>NUCLEOTIDE SEQUENCE [LARGE SCALE GENOMIC DNA]</scope>
    <source>
        <strain evidence="3">cv. UVA1</strain>
    </source>
</reference>
<protein>
    <submittedName>
        <fullName evidence="2">ATP synthase gamma chain</fullName>
    </submittedName>
</protein>
<evidence type="ECO:0000313" key="3">
    <source>
        <dbReference type="Proteomes" id="UP000325081"/>
    </source>
</evidence>
<comment type="caution">
    <text evidence="2">The sequence shown here is derived from an EMBL/GenBank/DDBJ whole genome shotgun (WGS) entry which is preliminary data.</text>
</comment>
<proteinExistence type="predicted"/>
<evidence type="ECO:0000256" key="1">
    <source>
        <dbReference type="SAM" id="MobiDB-lite"/>
    </source>
</evidence>
<accession>A0A5A7R2T9</accession>